<evidence type="ECO:0000313" key="2">
    <source>
        <dbReference type="EMBL" id="KAF2617877.1"/>
    </source>
</evidence>
<protein>
    <submittedName>
        <fullName evidence="2">Uncharacterized protein</fullName>
    </submittedName>
</protein>
<evidence type="ECO:0000313" key="3">
    <source>
        <dbReference type="Proteomes" id="UP000712281"/>
    </source>
</evidence>
<proteinExistence type="predicted"/>
<accession>A0A8S9MHA7</accession>
<feature type="region of interest" description="Disordered" evidence="1">
    <location>
        <begin position="1"/>
        <end position="77"/>
    </location>
</feature>
<dbReference type="EMBL" id="QGKW02000007">
    <property type="protein sequence ID" value="KAF2617877.1"/>
    <property type="molecule type" value="Genomic_DNA"/>
</dbReference>
<evidence type="ECO:0000256" key="1">
    <source>
        <dbReference type="SAM" id="MobiDB-lite"/>
    </source>
</evidence>
<gene>
    <name evidence="2" type="ORF">F2Q68_00042617</name>
</gene>
<organism evidence="2 3">
    <name type="scientific">Brassica cretica</name>
    <name type="common">Mustard</name>
    <dbReference type="NCBI Taxonomy" id="69181"/>
    <lineage>
        <taxon>Eukaryota</taxon>
        <taxon>Viridiplantae</taxon>
        <taxon>Streptophyta</taxon>
        <taxon>Embryophyta</taxon>
        <taxon>Tracheophyta</taxon>
        <taxon>Spermatophyta</taxon>
        <taxon>Magnoliopsida</taxon>
        <taxon>eudicotyledons</taxon>
        <taxon>Gunneridae</taxon>
        <taxon>Pentapetalae</taxon>
        <taxon>rosids</taxon>
        <taxon>malvids</taxon>
        <taxon>Brassicales</taxon>
        <taxon>Brassicaceae</taxon>
        <taxon>Brassiceae</taxon>
        <taxon>Brassica</taxon>
    </lineage>
</organism>
<sequence length="77" mass="8623">METRLVDLHETNEEPRERLRRGEETLEREVNREPPKKQTVPMVSRPSEKPTRDISGKERSKTEATPANGGAAGAVKG</sequence>
<comment type="caution">
    <text evidence="2">The sequence shown here is derived from an EMBL/GenBank/DDBJ whole genome shotgun (WGS) entry which is preliminary data.</text>
</comment>
<name>A0A8S9MHA7_BRACR</name>
<dbReference type="AlphaFoldDB" id="A0A8S9MHA7"/>
<dbReference type="Proteomes" id="UP000712281">
    <property type="component" value="Unassembled WGS sequence"/>
</dbReference>
<feature type="compositionally biased region" description="Basic and acidic residues" evidence="1">
    <location>
        <begin position="1"/>
        <end position="36"/>
    </location>
</feature>
<feature type="compositionally biased region" description="Basic and acidic residues" evidence="1">
    <location>
        <begin position="46"/>
        <end position="62"/>
    </location>
</feature>
<reference evidence="2" key="1">
    <citation type="submission" date="2019-12" db="EMBL/GenBank/DDBJ databases">
        <title>Genome sequencing and annotation of Brassica cretica.</title>
        <authorList>
            <person name="Studholme D.J."/>
            <person name="Sarris P.F."/>
        </authorList>
    </citation>
    <scope>NUCLEOTIDE SEQUENCE</scope>
    <source>
        <strain evidence="2">PFS-001/15</strain>
        <tissue evidence="2">Leaf</tissue>
    </source>
</reference>